<dbReference type="InterPro" id="IPR000719">
    <property type="entry name" value="Prot_kinase_dom"/>
</dbReference>
<dbReference type="eggNOG" id="KOG0698">
    <property type="taxonomic scope" value="Eukaryota"/>
</dbReference>
<dbReference type="PROSITE" id="PS51746">
    <property type="entry name" value="PPM_2"/>
    <property type="match status" value="1"/>
</dbReference>
<dbReference type="EMBL" id="GG663748">
    <property type="protein sequence ID" value="EEH52336.1"/>
    <property type="molecule type" value="Genomic_DNA"/>
</dbReference>
<dbReference type="Pfam" id="PF00481">
    <property type="entry name" value="PP2C"/>
    <property type="match status" value="1"/>
</dbReference>
<dbReference type="PROSITE" id="PS50011">
    <property type="entry name" value="PROTEIN_KINASE_DOM"/>
    <property type="match status" value="1"/>
</dbReference>
<dbReference type="STRING" id="564608.C1N5Q4"/>
<dbReference type="GO" id="GO:0005524">
    <property type="term" value="F:ATP binding"/>
    <property type="evidence" value="ECO:0007669"/>
    <property type="project" value="InterPro"/>
</dbReference>
<dbReference type="InterPro" id="IPR015655">
    <property type="entry name" value="PP2C"/>
</dbReference>
<dbReference type="eggNOG" id="KOG0192">
    <property type="taxonomic scope" value="Eukaryota"/>
</dbReference>
<feature type="domain" description="PPM-type phosphatase" evidence="3">
    <location>
        <begin position="398"/>
        <end position="661"/>
    </location>
</feature>
<keyword evidence="5" id="KW-1185">Reference proteome</keyword>
<evidence type="ECO:0000313" key="4">
    <source>
        <dbReference type="EMBL" id="EEH52336.1"/>
    </source>
</evidence>
<dbReference type="Gene3D" id="3.60.40.10">
    <property type="entry name" value="PPM-type phosphatase domain"/>
    <property type="match status" value="1"/>
</dbReference>
<dbReference type="SMART" id="SM00332">
    <property type="entry name" value="PP2Cc"/>
    <property type="match status" value="1"/>
</dbReference>
<feature type="compositionally biased region" description="Low complexity" evidence="1">
    <location>
        <begin position="450"/>
        <end position="461"/>
    </location>
</feature>
<reference evidence="4 5" key="1">
    <citation type="journal article" date="2009" name="Science">
        <title>Green evolution and dynamic adaptations revealed by genomes of the marine picoeukaryotes Micromonas.</title>
        <authorList>
            <person name="Worden A.Z."/>
            <person name="Lee J.H."/>
            <person name="Mock T."/>
            <person name="Rouze P."/>
            <person name="Simmons M.P."/>
            <person name="Aerts A.L."/>
            <person name="Allen A.E."/>
            <person name="Cuvelier M.L."/>
            <person name="Derelle E."/>
            <person name="Everett M.V."/>
            <person name="Foulon E."/>
            <person name="Grimwood J."/>
            <person name="Gundlach H."/>
            <person name="Henrissat B."/>
            <person name="Napoli C."/>
            <person name="McDonald S.M."/>
            <person name="Parker M.S."/>
            <person name="Rombauts S."/>
            <person name="Salamov A."/>
            <person name="Von Dassow P."/>
            <person name="Badger J.H."/>
            <person name="Coutinho P.M."/>
            <person name="Demir E."/>
            <person name="Dubchak I."/>
            <person name="Gentemann C."/>
            <person name="Eikrem W."/>
            <person name="Gready J.E."/>
            <person name="John U."/>
            <person name="Lanier W."/>
            <person name="Lindquist E.A."/>
            <person name="Lucas S."/>
            <person name="Mayer K.F."/>
            <person name="Moreau H."/>
            <person name="Not F."/>
            <person name="Otillar R."/>
            <person name="Panaud O."/>
            <person name="Pangilinan J."/>
            <person name="Paulsen I."/>
            <person name="Piegu B."/>
            <person name="Poliakov A."/>
            <person name="Robbens S."/>
            <person name="Schmutz J."/>
            <person name="Toulza E."/>
            <person name="Wyss T."/>
            <person name="Zelensky A."/>
            <person name="Zhou K."/>
            <person name="Armbrust E.V."/>
            <person name="Bhattacharya D."/>
            <person name="Goodenough U.W."/>
            <person name="Van de Peer Y."/>
            <person name="Grigoriev I.V."/>
        </authorList>
    </citation>
    <scope>NUCLEOTIDE SEQUENCE [LARGE SCALE GENOMIC DNA]</scope>
    <source>
        <strain evidence="4 5">CCMP1545</strain>
    </source>
</reference>
<dbReference type="SMART" id="SM00220">
    <property type="entry name" value="S_TKc"/>
    <property type="match status" value="1"/>
</dbReference>
<dbReference type="Pfam" id="PF00069">
    <property type="entry name" value="Pkinase"/>
    <property type="match status" value="1"/>
</dbReference>
<gene>
    <name evidence="4" type="ORF">MICPUCDRAFT_22355</name>
</gene>
<dbReference type="CDD" id="cd00143">
    <property type="entry name" value="PP2Cc"/>
    <property type="match status" value="1"/>
</dbReference>
<dbReference type="GO" id="GO:0004722">
    <property type="term" value="F:protein serine/threonine phosphatase activity"/>
    <property type="evidence" value="ECO:0007669"/>
    <property type="project" value="InterPro"/>
</dbReference>
<dbReference type="PANTHER" id="PTHR47992">
    <property type="entry name" value="PROTEIN PHOSPHATASE"/>
    <property type="match status" value="1"/>
</dbReference>
<dbReference type="InterPro" id="IPR036457">
    <property type="entry name" value="PPM-type-like_dom_sf"/>
</dbReference>
<dbReference type="GO" id="GO:0004672">
    <property type="term" value="F:protein kinase activity"/>
    <property type="evidence" value="ECO:0007669"/>
    <property type="project" value="InterPro"/>
</dbReference>
<dbReference type="KEGG" id="mpp:MICPUCDRAFT_22355"/>
<dbReference type="InterPro" id="IPR011009">
    <property type="entry name" value="Kinase-like_dom_sf"/>
</dbReference>
<name>C1N5Q4_MICPC</name>
<dbReference type="PROSITE" id="PS00108">
    <property type="entry name" value="PROTEIN_KINASE_ST"/>
    <property type="match status" value="1"/>
</dbReference>
<evidence type="ECO:0000259" key="3">
    <source>
        <dbReference type="PROSITE" id="PS51746"/>
    </source>
</evidence>
<dbReference type="InterPro" id="IPR001932">
    <property type="entry name" value="PPM-type_phosphatase-like_dom"/>
</dbReference>
<dbReference type="Gene3D" id="1.10.510.10">
    <property type="entry name" value="Transferase(Phosphotransferase) domain 1"/>
    <property type="match status" value="1"/>
</dbReference>
<dbReference type="Proteomes" id="UP000001876">
    <property type="component" value="Unassembled WGS sequence"/>
</dbReference>
<feature type="domain" description="Protein kinase" evidence="2">
    <location>
        <begin position="29"/>
        <end position="324"/>
    </location>
</feature>
<protein>
    <submittedName>
        <fullName evidence="4">Predicted protein</fullName>
    </submittedName>
</protein>
<dbReference type="RefSeq" id="XP_003063200.1">
    <property type="nucleotide sequence ID" value="XM_003063154.1"/>
</dbReference>
<dbReference type="SUPFAM" id="SSF56112">
    <property type="entry name" value="Protein kinase-like (PK-like)"/>
    <property type="match status" value="1"/>
</dbReference>
<feature type="compositionally biased region" description="Basic residues" evidence="1">
    <location>
        <begin position="462"/>
        <end position="477"/>
    </location>
</feature>
<organism evidence="5">
    <name type="scientific">Micromonas pusilla (strain CCMP1545)</name>
    <name type="common">Picoplanktonic green alga</name>
    <dbReference type="NCBI Taxonomy" id="564608"/>
    <lineage>
        <taxon>Eukaryota</taxon>
        <taxon>Viridiplantae</taxon>
        <taxon>Chlorophyta</taxon>
        <taxon>Mamiellophyceae</taxon>
        <taxon>Mamiellales</taxon>
        <taxon>Mamiellaceae</taxon>
        <taxon>Micromonas</taxon>
    </lineage>
</organism>
<evidence type="ECO:0000313" key="5">
    <source>
        <dbReference type="Proteomes" id="UP000001876"/>
    </source>
</evidence>
<evidence type="ECO:0000259" key="2">
    <source>
        <dbReference type="PROSITE" id="PS50011"/>
    </source>
</evidence>
<accession>C1N5Q4</accession>
<dbReference type="SUPFAM" id="SSF81606">
    <property type="entry name" value="PP2C-like"/>
    <property type="match status" value="1"/>
</dbReference>
<dbReference type="AlphaFoldDB" id="C1N5Q4"/>
<dbReference type="GeneID" id="9688841"/>
<dbReference type="InterPro" id="IPR008271">
    <property type="entry name" value="Ser/Thr_kinase_AS"/>
</dbReference>
<proteinExistence type="predicted"/>
<feature type="region of interest" description="Disordered" evidence="1">
    <location>
        <begin position="445"/>
        <end position="490"/>
    </location>
</feature>
<dbReference type="OMA" id="HVEEWNP"/>
<sequence length="676" mass="72789">MPASTCFRECCVSDGDGAVNLREPAENFTPGMRLVHDGPASAVFAGRFGDVAVAVKKPRLHTKTEIDRYHVELRLMLSLRHPNVLTVCAARAHPPEYFLVFPWQAHGSVAHLTHDAGWRPTTPALLKLLRETAAALEYLHARGIVHRDVKPANVLMGADMVARLADFGLAEEETVDGRYVTVPAGSSAPSGGFQRQHMVGSLAYMAPEVLMRRVATYDADAYAFGVYACEGAFFATGVAPYSDRERNVALAHTIMDLSYNEADLAIAIASEGLRPRLPGEDGGDGGGDDDVVRAVSELIRACWSQAPAARPKFPAVARTLDDIAAAYNVARGAPASAPLEPVWRARSAERDAAADAADEVRLLPVRPRSRGARRSLRTFPVGRDDQTTDRDPHPRAINAGVWATHGARGADKMEDRHVVIRELGGIRGAHLLGVFDGHRGHVLSHTGSHTTPFARSSASRTARARARARARNRRPPRARGQTASHTTPRRRPGCTACVALLWGDDLYVANAGDCRAVLCRDYDAGSHVALSVDHAAGTNASERERIAALGGTLTRRIGGWRVGDAGLAVTRRVPSHTALGDADVKRDGVIATPEVTRTRLDANDAYVVLACDGLWDVCSNEDVVSMIRDTVKEPSMCAKRLGAEALTRASGDNITVVVAFVKDVSTAELVTWERAF</sequence>
<evidence type="ECO:0000256" key="1">
    <source>
        <dbReference type="SAM" id="MobiDB-lite"/>
    </source>
</evidence>
<dbReference type="Gene3D" id="3.30.200.20">
    <property type="entry name" value="Phosphorylase Kinase, domain 1"/>
    <property type="match status" value="1"/>
</dbReference>
<dbReference type="OrthoDB" id="10264738at2759"/>